<feature type="region of interest" description="Disordered" evidence="5">
    <location>
        <begin position="1"/>
        <end position="65"/>
    </location>
</feature>
<dbReference type="GO" id="GO:0003723">
    <property type="term" value="F:RNA binding"/>
    <property type="evidence" value="ECO:0007669"/>
    <property type="project" value="UniProtKB-UniRule"/>
</dbReference>
<evidence type="ECO:0000256" key="3">
    <source>
        <dbReference type="ARBA" id="ARBA00023242"/>
    </source>
</evidence>
<sequence length="373" mass="41324">MADKKRKLEPQSSDATEPPQKQKQQQQLQSENGDEGIVITEIHKNENDDDRDENQRPDGDEDEEPIEDLLEPFSKEQLSILLKEAAEKHPDVAGRIRIAADEDPVHRKIFVHGFGWDTKADALIKAFKQYGEIEDCKCVVDKVTGQSKGYGFILFKSRSGARSALKQPQKKIGTRMAACQLASMGPVQGGNAAAGAAGATSQHFNPEHVQRKIYVSNTDKATLLAKVVQRVKELKQQTLEITDSDQTLLPSETDEISVLHYGDYSNDGHIIFKASLCCDDRSDLLPDIMEILKSLHMKTLRAEISTLGGRTRSVLVVAADKEMHGVESVHFLQNALKSLLERSSKSLMERSSGGSGGGERSKRRRALDHIIMV</sequence>
<dbReference type="InterPro" id="IPR054502">
    <property type="entry name" value="bHLH-TF_ACT-like_plant"/>
</dbReference>
<dbReference type="InterPro" id="IPR045847">
    <property type="entry name" value="AIG1-like"/>
</dbReference>
<proteinExistence type="predicted"/>
<dbReference type="SUPFAM" id="SSF54928">
    <property type="entry name" value="RNA-binding domain, RBD"/>
    <property type="match status" value="1"/>
</dbReference>
<comment type="caution">
    <text evidence="7">The sequence shown here is derived from an EMBL/GenBank/DDBJ whole genome shotgun (WGS) entry which is preliminary data.</text>
</comment>
<keyword evidence="4" id="KW-0694">RNA-binding</keyword>
<gene>
    <name evidence="7" type="ORF">F2Q70_00028690</name>
</gene>
<dbReference type="EMBL" id="QGKY02000094">
    <property type="protein sequence ID" value="KAF2605256.1"/>
    <property type="molecule type" value="Genomic_DNA"/>
</dbReference>
<keyword evidence="2" id="KW-0238">DNA-binding</keyword>
<dbReference type="InterPro" id="IPR012677">
    <property type="entry name" value="Nucleotide-bd_a/b_plait_sf"/>
</dbReference>
<dbReference type="PROSITE" id="PS50102">
    <property type="entry name" value="RRM"/>
    <property type="match status" value="1"/>
</dbReference>
<dbReference type="GO" id="GO:0003700">
    <property type="term" value="F:DNA-binding transcription factor activity"/>
    <property type="evidence" value="ECO:0007669"/>
    <property type="project" value="InterPro"/>
</dbReference>
<dbReference type="PANTHER" id="PTHR45844:SF19">
    <property type="entry name" value="TRANSCRIPTION FACTOR BHLH106-RELATED"/>
    <property type="match status" value="1"/>
</dbReference>
<dbReference type="CDD" id="cd04873">
    <property type="entry name" value="ACT_UUR-ACR-like"/>
    <property type="match status" value="1"/>
</dbReference>
<dbReference type="SMART" id="SM00360">
    <property type="entry name" value="RRM"/>
    <property type="match status" value="1"/>
</dbReference>
<dbReference type="GO" id="GO:0003677">
    <property type="term" value="F:DNA binding"/>
    <property type="evidence" value="ECO:0007669"/>
    <property type="project" value="UniProtKB-KW"/>
</dbReference>
<dbReference type="InterPro" id="IPR000504">
    <property type="entry name" value="RRM_dom"/>
</dbReference>
<protein>
    <recommendedName>
        <fullName evidence="6">RRM domain-containing protein</fullName>
    </recommendedName>
</protein>
<feature type="domain" description="RRM" evidence="6">
    <location>
        <begin position="107"/>
        <end position="220"/>
    </location>
</feature>
<dbReference type="Pfam" id="PF00076">
    <property type="entry name" value="RRM_1"/>
    <property type="match status" value="1"/>
</dbReference>
<dbReference type="Pfam" id="PF22754">
    <property type="entry name" value="bHLH-TF_ACT-like_plant"/>
    <property type="match status" value="1"/>
</dbReference>
<name>A0A8S9LIT2_BRACR</name>
<evidence type="ECO:0000259" key="6">
    <source>
        <dbReference type="PROSITE" id="PS50102"/>
    </source>
</evidence>
<reference evidence="7" key="1">
    <citation type="submission" date="2019-12" db="EMBL/GenBank/DDBJ databases">
        <title>Genome sequencing and annotation of Brassica cretica.</title>
        <authorList>
            <person name="Studholme D.J."/>
            <person name="Sarris P.F."/>
        </authorList>
    </citation>
    <scope>NUCLEOTIDE SEQUENCE</scope>
    <source>
        <strain evidence="7">PFS-102/07</strain>
        <tissue evidence="7">Leaf</tissue>
    </source>
</reference>
<evidence type="ECO:0000256" key="5">
    <source>
        <dbReference type="SAM" id="MobiDB-lite"/>
    </source>
</evidence>
<dbReference type="InterPro" id="IPR035979">
    <property type="entry name" value="RBD_domain_sf"/>
</dbReference>
<dbReference type="Gene3D" id="3.30.70.330">
    <property type="match status" value="1"/>
</dbReference>
<evidence type="ECO:0000256" key="1">
    <source>
        <dbReference type="ARBA" id="ARBA00004123"/>
    </source>
</evidence>
<organism evidence="7">
    <name type="scientific">Brassica cretica</name>
    <name type="common">Mustard</name>
    <dbReference type="NCBI Taxonomy" id="69181"/>
    <lineage>
        <taxon>Eukaryota</taxon>
        <taxon>Viridiplantae</taxon>
        <taxon>Streptophyta</taxon>
        <taxon>Embryophyta</taxon>
        <taxon>Tracheophyta</taxon>
        <taxon>Spermatophyta</taxon>
        <taxon>Magnoliopsida</taxon>
        <taxon>eudicotyledons</taxon>
        <taxon>Gunneridae</taxon>
        <taxon>Pentapetalae</taxon>
        <taxon>rosids</taxon>
        <taxon>malvids</taxon>
        <taxon>Brassicales</taxon>
        <taxon>Brassicaceae</taxon>
        <taxon>Brassiceae</taxon>
        <taxon>Brassica</taxon>
    </lineage>
</organism>
<keyword evidence="3" id="KW-0539">Nucleus</keyword>
<dbReference type="AlphaFoldDB" id="A0A8S9LIT2"/>
<evidence type="ECO:0000313" key="7">
    <source>
        <dbReference type="EMBL" id="KAF2605256.1"/>
    </source>
</evidence>
<evidence type="ECO:0000256" key="2">
    <source>
        <dbReference type="ARBA" id="ARBA00023125"/>
    </source>
</evidence>
<accession>A0A8S9LIT2</accession>
<dbReference type="PANTHER" id="PTHR45844">
    <property type="entry name" value="TRANSCRIPTION FACTOR BHLH30"/>
    <property type="match status" value="1"/>
</dbReference>
<evidence type="ECO:0000256" key="4">
    <source>
        <dbReference type="PROSITE-ProRule" id="PRU00176"/>
    </source>
</evidence>
<comment type="subcellular location">
    <subcellularLocation>
        <location evidence="1">Nucleus</location>
    </subcellularLocation>
</comment>